<evidence type="ECO:0000313" key="2">
    <source>
        <dbReference type="Proteomes" id="UP001241377"/>
    </source>
</evidence>
<proteinExistence type="predicted"/>
<reference evidence="1" key="1">
    <citation type="submission" date="2023-04" db="EMBL/GenBank/DDBJ databases">
        <title>Draft Genome sequencing of Naganishia species isolated from polar environments using Oxford Nanopore Technology.</title>
        <authorList>
            <person name="Leo P."/>
            <person name="Venkateswaran K."/>
        </authorList>
    </citation>
    <scope>NUCLEOTIDE SEQUENCE</scope>
    <source>
        <strain evidence="1">MNA-CCFEE 5261</strain>
    </source>
</reference>
<protein>
    <submittedName>
        <fullName evidence="1">Uncharacterized protein</fullName>
    </submittedName>
</protein>
<organism evidence="1 2">
    <name type="scientific">Naganishia cerealis</name>
    <dbReference type="NCBI Taxonomy" id="610337"/>
    <lineage>
        <taxon>Eukaryota</taxon>
        <taxon>Fungi</taxon>
        <taxon>Dikarya</taxon>
        <taxon>Basidiomycota</taxon>
        <taxon>Agaricomycotina</taxon>
        <taxon>Tremellomycetes</taxon>
        <taxon>Filobasidiales</taxon>
        <taxon>Filobasidiaceae</taxon>
        <taxon>Naganishia</taxon>
    </lineage>
</organism>
<comment type="caution">
    <text evidence="1">The sequence shown here is derived from an EMBL/GenBank/DDBJ whole genome shotgun (WGS) entry which is preliminary data.</text>
</comment>
<accession>A0ACC2VH50</accession>
<dbReference type="Proteomes" id="UP001241377">
    <property type="component" value="Unassembled WGS sequence"/>
</dbReference>
<dbReference type="EMBL" id="JASBWR010000081">
    <property type="protein sequence ID" value="KAJ9097892.1"/>
    <property type="molecule type" value="Genomic_DNA"/>
</dbReference>
<evidence type="ECO:0000313" key="1">
    <source>
        <dbReference type="EMBL" id="KAJ9097892.1"/>
    </source>
</evidence>
<gene>
    <name evidence="1" type="ORF">QFC19_006569</name>
</gene>
<name>A0ACC2VH50_9TREE</name>
<sequence>MGLELYNFKSYRGTCKVGFGDSFFTSIIGPNGAGKSNMMDAISFVLGVNSSQLRSRNLQDLIYRGRIGGDSAGDESIADTSFEHSNPTSAYVKAIYEKDDGLQLELKRTIGSSGNGDYKINNKNVTAYQYSMVLKEENILIKARNFLVFQGDVEQIASQSPRDLAQLIETISGSGELKPEYDKLKDEYDAAHEFTTQVFLHKKTLNSESRQYKEQLAEKETFETKLQERVDITKLLHLYKLYHNEQKHAQISSEIGSKTEEIAKLELQIEEKKELYDKLVSAQAKDVLRQKKFSLQIASLVKNIELERKNLIPIDASKRSLMAKVNQLKSKQKELTLEMTSRKKAVTNLEKQLKDSERLYKEFQDKISLASNIKVSPQCQQDYESLRAEYLASGGAQLEEKLSLVHNDQEALEVTLTNLRRQLKTAESRKEKLEITIETELSYKRDEIASRISDVQGDISSAEVSRSKLISQKEELSRQELDLNSKLRDVLLKLDELSSRRRESNKQKALRENVAMLKRHFPKGAIRGQLYDLVRPTNQKYEEALLTTLGRNFDSIVVETATIAHKCIEILKERRSGVATFIPLDSVTSDPINLSHLRSLHPSARPGIDIVEYDDPELEQAIRYVVEDTIVVDDINLARSLKWGGGSSLKNKLVTLDGSVILKSGIMSGGRQKERSSSLVQWDKNEWNKLSQVKEELAVKLASLSEQRPKEMEINDLAEKVIALEDNIQLLTGQREAIERAIQDKKSEIEYQDKLIADVNTSIEEKMQLKQEIEEEINSCEEEVTSLQNKIYDGFCKKYSFANGITDYEDKYGSALRLRAKERMQYSKAISTLKNKLEFDQESVEETQNRLDDLAERILKIEGQIVEKLDEKSLKESDVDKLEAELEVLQSEKDQFDTQVASKTKAAEEIDSQITDIKDELASESRAVAGMEESLLNVDMERISVLKSCKIDGINVPLKDGLLETFEIDETMDHILDHIYSIEVDYDLLQKRLRDNYSYKVEAEMAAKIESITEELEQLAPNAKAIERLKEVEKKLKSYDRDHTKARQAENKAYEKFKKVTENRLRMFMTTFNHLAEKIDFIYKELTRSSSSPFGGVASLTLEDEEEPYNAGVKYHAMPPSKRFRDMDLLSGGEKTMAALALLFAIHSYQPSPFFVLDEVDAALDVANVNRIATYIKNHAGPNFQFIVISLKNTLFEKSDALVGIYREQQANSSKTVTLDLREYPDEDVAVDTAA</sequence>
<keyword evidence="2" id="KW-1185">Reference proteome</keyword>